<dbReference type="EMBL" id="JACDTQ010001070">
    <property type="protein sequence ID" value="KAF5923902.1"/>
    <property type="molecule type" value="Genomic_DNA"/>
</dbReference>
<accession>A0A7J7F763</accession>
<evidence type="ECO:0000313" key="2">
    <source>
        <dbReference type="Proteomes" id="UP000551758"/>
    </source>
</evidence>
<keyword evidence="2" id="KW-1185">Reference proteome</keyword>
<proteinExistence type="predicted"/>
<sequence>MEDMGLKSSIVGDKAKSKSLYVHGFIGCTGHAYLWSYHHIVTDSDTVTICEGHALPHAMLCLDLAGHDLTDYLKQKVIIGSLP</sequence>
<dbReference type="AlphaFoldDB" id="A0A7J7F763"/>
<name>A0A7J7F763_DICBM</name>
<dbReference type="Proteomes" id="UP000551758">
    <property type="component" value="Unassembled WGS sequence"/>
</dbReference>
<comment type="caution">
    <text evidence="1">The sequence shown here is derived from an EMBL/GenBank/DDBJ whole genome shotgun (WGS) entry which is preliminary data.</text>
</comment>
<reference evidence="1 2" key="1">
    <citation type="journal article" date="2020" name="Mol. Biol. Evol.">
        <title>Interspecific Gene Flow and the Evolution of Specialization in Black and White Rhinoceros.</title>
        <authorList>
            <person name="Moodley Y."/>
            <person name="Westbury M.V."/>
            <person name="Russo I.M."/>
            <person name="Gopalakrishnan S."/>
            <person name="Rakotoarivelo A."/>
            <person name="Olsen R.A."/>
            <person name="Prost S."/>
            <person name="Tunstall T."/>
            <person name="Ryder O.A."/>
            <person name="Dalen L."/>
            <person name="Bruford M.W."/>
        </authorList>
    </citation>
    <scope>NUCLEOTIDE SEQUENCE [LARGE SCALE GENOMIC DNA]</scope>
    <source>
        <strain evidence="1">SBR-YM</strain>
        <tissue evidence="1">Skin</tissue>
    </source>
</reference>
<evidence type="ECO:0000313" key="1">
    <source>
        <dbReference type="EMBL" id="KAF5923902.1"/>
    </source>
</evidence>
<organism evidence="1 2">
    <name type="scientific">Diceros bicornis minor</name>
    <name type="common">South-central black rhinoceros</name>
    <dbReference type="NCBI Taxonomy" id="77932"/>
    <lineage>
        <taxon>Eukaryota</taxon>
        <taxon>Metazoa</taxon>
        <taxon>Chordata</taxon>
        <taxon>Craniata</taxon>
        <taxon>Vertebrata</taxon>
        <taxon>Euteleostomi</taxon>
        <taxon>Mammalia</taxon>
        <taxon>Eutheria</taxon>
        <taxon>Laurasiatheria</taxon>
        <taxon>Perissodactyla</taxon>
        <taxon>Rhinocerotidae</taxon>
        <taxon>Diceros</taxon>
    </lineage>
</organism>
<gene>
    <name evidence="1" type="ORF">HPG69_010331</name>
</gene>
<protein>
    <submittedName>
        <fullName evidence="1">Uncharacterized protein</fullName>
    </submittedName>
</protein>